<evidence type="ECO:0000259" key="1">
    <source>
        <dbReference type="Pfam" id="PF06985"/>
    </source>
</evidence>
<dbReference type="Pfam" id="PF06985">
    <property type="entry name" value="HET"/>
    <property type="match status" value="1"/>
</dbReference>
<dbReference type="Proteomes" id="UP000235371">
    <property type="component" value="Unassembled WGS sequence"/>
</dbReference>
<accession>A0A2J6T6F7</accession>
<dbReference type="AlphaFoldDB" id="A0A2J6T6F7"/>
<sequence length="620" mass="69677">MLQPSAHFPPPITCSLVEVTLDDHPIYEALSYVWGDPKLQSTLQIEGARLKVTTNLELALRYLRLPDKPRTIWVDAICIDQSNIEERNQQVRLMKSIYSFCAVDLVWVGESDEYTQSAIDNVKRMKSLNLQRLTDRGSKHFGITGSDELVSLSELGLDCEASLGLLQLFGSPTLWERVWVMQEIACCPRAVLVIGNLTLPWETLSSILDHSGTPDRYHLPFSHQWYDQDIWDAFSKVQVIEHQREALNLTVPINSTLLDVLSRFRATYSSDPRDKIYGLLGLATDNLDIIPDYKKTPQEVYIDVARAQINSTENLDIITQSLWPLGHMPATAPHAHKMYSGNPSSLVENLPSWLPNFSCTVANKILFAQRSTFSAGVEKCKCPVEISPDDTLTVEGIVLGAITAMKPVRMTVYPHDYYFSPWARDWMPESLADPNSEDKIYATGGNAFEAYWRTLMTDCLALPSRRLSQGDLKEYTEIFNEWRRKASVLPWFDPKLKQHDLYDGDQGLMSKIGGIASRTGISSVMSKWQFAELGGGLYAMVPWEGHLGDNKPSQTGDLVVAVDGGKVPLILRERKNVGHHENGGVKWEVIGTAYVHGFMDGLASQWAEDGKLTRRDFGLI</sequence>
<feature type="domain" description="Heterokaryon incompatibility" evidence="1">
    <location>
        <begin position="27"/>
        <end position="183"/>
    </location>
</feature>
<dbReference type="PANTHER" id="PTHR24148:SF77">
    <property type="entry name" value="HETEROKARYON INCOMPATIBILITY DOMAIN-CONTAINING PROTEIN"/>
    <property type="match status" value="1"/>
</dbReference>
<dbReference type="InterPro" id="IPR010730">
    <property type="entry name" value="HET"/>
</dbReference>
<dbReference type="InParanoid" id="A0A2J6T6F7"/>
<gene>
    <name evidence="2" type="ORF">K444DRAFT_590433</name>
</gene>
<dbReference type="RefSeq" id="XP_024735501.1">
    <property type="nucleotide sequence ID" value="XM_024878148.1"/>
</dbReference>
<name>A0A2J6T6F7_9HELO</name>
<keyword evidence="3" id="KW-1185">Reference proteome</keyword>
<reference evidence="2 3" key="1">
    <citation type="submission" date="2016-04" db="EMBL/GenBank/DDBJ databases">
        <title>A degradative enzymes factory behind the ericoid mycorrhizal symbiosis.</title>
        <authorList>
            <consortium name="DOE Joint Genome Institute"/>
            <person name="Martino E."/>
            <person name="Morin E."/>
            <person name="Grelet G."/>
            <person name="Kuo A."/>
            <person name="Kohler A."/>
            <person name="Daghino S."/>
            <person name="Barry K."/>
            <person name="Choi C."/>
            <person name="Cichocki N."/>
            <person name="Clum A."/>
            <person name="Copeland A."/>
            <person name="Hainaut M."/>
            <person name="Haridas S."/>
            <person name="Labutti K."/>
            <person name="Lindquist E."/>
            <person name="Lipzen A."/>
            <person name="Khouja H.-R."/>
            <person name="Murat C."/>
            <person name="Ohm R."/>
            <person name="Olson A."/>
            <person name="Spatafora J."/>
            <person name="Veneault-Fourrey C."/>
            <person name="Henrissat B."/>
            <person name="Grigoriev I."/>
            <person name="Martin F."/>
            <person name="Perotto S."/>
        </authorList>
    </citation>
    <scope>NUCLEOTIDE SEQUENCE [LARGE SCALE GENOMIC DNA]</scope>
    <source>
        <strain evidence="2 3">E</strain>
    </source>
</reference>
<organism evidence="2 3">
    <name type="scientific">Hyaloscypha bicolor E</name>
    <dbReference type="NCBI Taxonomy" id="1095630"/>
    <lineage>
        <taxon>Eukaryota</taxon>
        <taxon>Fungi</taxon>
        <taxon>Dikarya</taxon>
        <taxon>Ascomycota</taxon>
        <taxon>Pezizomycotina</taxon>
        <taxon>Leotiomycetes</taxon>
        <taxon>Helotiales</taxon>
        <taxon>Hyaloscyphaceae</taxon>
        <taxon>Hyaloscypha</taxon>
        <taxon>Hyaloscypha bicolor</taxon>
    </lineage>
</organism>
<evidence type="ECO:0000313" key="2">
    <source>
        <dbReference type="EMBL" id="PMD58597.1"/>
    </source>
</evidence>
<dbReference type="EMBL" id="KZ613817">
    <property type="protein sequence ID" value="PMD58597.1"/>
    <property type="molecule type" value="Genomic_DNA"/>
</dbReference>
<proteinExistence type="predicted"/>
<dbReference type="OrthoDB" id="2157530at2759"/>
<evidence type="ECO:0000313" key="3">
    <source>
        <dbReference type="Proteomes" id="UP000235371"/>
    </source>
</evidence>
<dbReference type="GeneID" id="36586225"/>
<dbReference type="PANTHER" id="PTHR24148">
    <property type="entry name" value="ANKYRIN REPEAT DOMAIN-CONTAINING PROTEIN 39 HOMOLOG-RELATED"/>
    <property type="match status" value="1"/>
</dbReference>
<dbReference type="InterPro" id="IPR052895">
    <property type="entry name" value="HetReg/Transcr_Mod"/>
</dbReference>
<protein>
    <submittedName>
        <fullName evidence="2">HET-domain-containing protein</fullName>
    </submittedName>
</protein>